<dbReference type="InterPro" id="IPR011990">
    <property type="entry name" value="TPR-like_helical_dom_sf"/>
</dbReference>
<name>A0ABU9XBR8_9BACI</name>
<dbReference type="SUPFAM" id="SSF116965">
    <property type="entry name" value="Hypothetical protein MPN330"/>
    <property type="match status" value="1"/>
</dbReference>
<protein>
    <submittedName>
        <fullName evidence="1">Tetratricopeptide repeat protein</fullName>
    </submittedName>
</protein>
<dbReference type="Gene3D" id="1.25.40.10">
    <property type="entry name" value="Tetratricopeptide repeat domain"/>
    <property type="match status" value="1"/>
</dbReference>
<gene>
    <name evidence="1" type="ORF">ABC228_00755</name>
</gene>
<sequence length="324" mass="38605">MQNGDENVILFPKWETSLKDESLKDLQEKRYGDALEKMDALLRFNVQNHEILTGKIICLVELGRYEDAEAQCEEVLRNKDEHYYHYLHLYLTILFHTSKYSLLMELIEDELNSDALPPVLREQFLQLYDMSEKLDSDIKVDKSSKYIDELLAAVSQSNHVKQWQILTKLRTMKVEPDRKVVQLLTNPEVHPVINTAIFHWLQELQYLDEIVVHKMGLQMHVKPLEVPNITDHQTYHMTMNYLKELEQQNPTMYQFLEQLLYRFSFVRYPIFPVQEETEFIAKALIQFSNQLVDENYAPDEVEKVKMYLEQIIHFEQLYLSIIED</sequence>
<evidence type="ECO:0000313" key="2">
    <source>
        <dbReference type="Proteomes" id="UP001444625"/>
    </source>
</evidence>
<organism evidence="1 2">
    <name type="scientific">Ornithinibacillus xuwenensis</name>
    <dbReference type="NCBI Taxonomy" id="3144668"/>
    <lineage>
        <taxon>Bacteria</taxon>
        <taxon>Bacillati</taxon>
        <taxon>Bacillota</taxon>
        <taxon>Bacilli</taxon>
        <taxon>Bacillales</taxon>
        <taxon>Bacillaceae</taxon>
        <taxon>Ornithinibacillus</taxon>
    </lineage>
</organism>
<evidence type="ECO:0000313" key="1">
    <source>
        <dbReference type="EMBL" id="MEN2765703.1"/>
    </source>
</evidence>
<dbReference type="Pfam" id="PF14559">
    <property type="entry name" value="TPR_19"/>
    <property type="match status" value="1"/>
</dbReference>
<dbReference type="Proteomes" id="UP001444625">
    <property type="component" value="Unassembled WGS sequence"/>
</dbReference>
<dbReference type="RefSeq" id="WP_345823178.1">
    <property type="nucleotide sequence ID" value="NZ_JBDIML010000001.1"/>
</dbReference>
<dbReference type="SUPFAM" id="SSF48452">
    <property type="entry name" value="TPR-like"/>
    <property type="match status" value="1"/>
</dbReference>
<keyword evidence="2" id="KW-1185">Reference proteome</keyword>
<comment type="caution">
    <text evidence="1">The sequence shown here is derived from an EMBL/GenBank/DDBJ whole genome shotgun (WGS) entry which is preliminary data.</text>
</comment>
<dbReference type="EMBL" id="JBDIML010000001">
    <property type="protein sequence ID" value="MEN2765703.1"/>
    <property type="molecule type" value="Genomic_DNA"/>
</dbReference>
<reference evidence="1 2" key="1">
    <citation type="submission" date="2024-05" db="EMBL/GenBank/DDBJ databases">
        <authorList>
            <person name="Haq I."/>
            <person name="Ullah Z."/>
            <person name="Ahmad R."/>
            <person name="Li M."/>
            <person name="Tong Y."/>
        </authorList>
    </citation>
    <scope>NUCLEOTIDE SEQUENCE [LARGE SCALE GENOMIC DNA]</scope>
    <source>
        <strain evidence="1 2">16A2E</strain>
    </source>
</reference>
<accession>A0ABU9XBR8</accession>
<proteinExistence type="predicted"/>